<comment type="subcellular location">
    <subcellularLocation>
        <location evidence="1">Membrane</location>
        <topology evidence="1">Multi-pass membrane protein</topology>
    </subcellularLocation>
</comment>
<dbReference type="KEGG" id="dja:HY57_01700"/>
<feature type="transmembrane region" description="Helical" evidence="6">
    <location>
        <begin position="170"/>
        <end position="189"/>
    </location>
</feature>
<dbReference type="Proteomes" id="UP000027987">
    <property type="component" value="Chromosome"/>
</dbReference>
<evidence type="ECO:0000256" key="5">
    <source>
        <dbReference type="ARBA" id="ARBA00023136"/>
    </source>
</evidence>
<dbReference type="Pfam" id="PF07947">
    <property type="entry name" value="YhhN"/>
    <property type="match status" value="1"/>
</dbReference>
<sequence>MGSASSRGIDGVTALPAVGAMVGITFAVPGEIDGWRWLHWVCKPLATVLILGMVLRTEQVVSQRYRRWMAAGMVASLAGDIFLMLPVDAFVAGLVSFLLAHVCFIVALLDDSRFAERPVGMLACVAYGAFNLWALWPSLPDALHLPVVVYVLVLASMGGQAVVRARRHATDALAASAQWSMAGALIFMLSDTLLAWDRFRFAIPMSGLWVLATYYTALWCLARSVRGSH</sequence>
<evidence type="ECO:0000256" key="2">
    <source>
        <dbReference type="ARBA" id="ARBA00007375"/>
    </source>
</evidence>
<keyword evidence="5 6" id="KW-0472">Membrane</keyword>
<dbReference type="PANTHER" id="PTHR31885:SF6">
    <property type="entry name" value="GH04784P"/>
    <property type="match status" value="1"/>
</dbReference>
<feature type="transmembrane region" description="Helical" evidence="6">
    <location>
        <begin position="37"/>
        <end position="55"/>
    </location>
</feature>
<dbReference type="AlphaFoldDB" id="A0A075JX50"/>
<dbReference type="HOGENOM" id="CLU_079086_0_2_6"/>
<gene>
    <name evidence="7" type="ORF">HY57_01700</name>
</gene>
<dbReference type="GO" id="GO:0016787">
    <property type="term" value="F:hydrolase activity"/>
    <property type="evidence" value="ECO:0007669"/>
    <property type="project" value="TreeGrafter"/>
</dbReference>
<keyword evidence="4 6" id="KW-1133">Transmembrane helix</keyword>
<dbReference type="InterPro" id="IPR012506">
    <property type="entry name" value="TMEM86B-like"/>
</dbReference>
<feature type="transmembrane region" description="Helical" evidence="6">
    <location>
        <begin position="12"/>
        <end position="31"/>
    </location>
</feature>
<feature type="transmembrane region" description="Helical" evidence="6">
    <location>
        <begin position="91"/>
        <end position="109"/>
    </location>
</feature>
<reference evidence="7 8" key="1">
    <citation type="submission" date="2014-07" db="EMBL/GenBank/DDBJ databases">
        <title>Complete Genome Sequence of Dyella japonica Strain A8 Isolated from Malaysian Tropical Soil.</title>
        <authorList>
            <person name="Hui R.K.H."/>
            <person name="Chen J.-W."/>
            <person name="Chan K.-G."/>
            <person name="Leung F.C.C."/>
        </authorList>
    </citation>
    <scope>NUCLEOTIDE SEQUENCE [LARGE SCALE GENOMIC DNA]</scope>
    <source>
        <strain evidence="7 8">A8</strain>
    </source>
</reference>
<dbReference type="EMBL" id="CP008884">
    <property type="protein sequence ID" value="AIF46067.1"/>
    <property type="molecule type" value="Genomic_DNA"/>
</dbReference>
<feature type="transmembrane region" description="Helical" evidence="6">
    <location>
        <begin position="118"/>
        <end position="136"/>
    </location>
</feature>
<dbReference type="PATRIC" id="fig|1217721.7.peg.360"/>
<protein>
    <submittedName>
        <fullName evidence="7">Membrane protein</fullName>
    </submittedName>
</protein>
<comment type="similarity">
    <text evidence="2">Belongs to the TMEM86 family.</text>
</comment>
<organism evidence="7 8">
    <name type="scientific">Dyella japonica A8</name>
    <dbReference type="NCBI Taxonomy" id="1217721"/>
    <lineage>
        <taxon>Bacteria</taxon>
        <taxon>Pseudomonadati</taxon>
        <taxon>Pseudomonadota</taxon>
        <taxon>Gammaproteobacteria</taxon>
        <taxon>Lysobacterales</taxon>
        <taxon>Rhodanobacteraceae</taxon>
        <taxon>Dyella</taxon>
    </lineage>
</organism>
<dbReference type="GO" id="GO:0016020">
    <property type="term" value="C:membrane"/>
    <property type="evidence" value="ECO:0007669"/>
    <property type="project" value="UniProtKB-SubCell"/>
</dbReference>
<evidence type="ECO:0000313" key="8">
    <source>
        <dbReference type="Proteomes" id="UP000027987"/>
    </source>
</evidence>
<proteinExistence type="inferred from homology"/>
<feature type="transmembrane region" description="Helical" evidence="6">
    <location>
        <begin position="142"/>
        <end position="163"/>
    </location>
</feature>
<dbReference type="PANTHER" id="PTHR31885">
    <property type="entry name" value="GH04784P"/>
    <property type="match status" value="1"/>
</dbReference>
<evidence type="ECO:0000256" key="6">
    <source>
        <dbReference type="SAM" id="Phobius"/>
    </source>
</evidence>
<evidence type="ECO:0000256" key="1">
    <source>
        <dbReference type="ARBA" id="ARBA00004141"/>
    </source>
</evidence>
<feature type="transmembrane region" description="Helical" evidence="6">
    <location>
        <begin position="67"/>
        <end position="85"/>
    </location>
</feature>
<keyword evidence="3 6" id="KW-0812">Transmembrane</keyword>
<accession>A0A075JX50</accession>
<feature type="transmembrane region" description="Helical" evidence="6">
    <location>
        <begin position="201"/>
        <end position="222"/>
    </location>
</feature>
<evidence type="ECO:0000313" key="7">
    <source>
        <dbReference type="EMBL" id="AIF46067.1"/>
    </source>
</evidence>
<keyword evidence="8" id="KW-1185">Reference proteome</keyword>
<evidence type="ECO:0000256" key="4">
    <source>
        <dbReference type="ARBA" id="ARBA00022989"/>
    </source>
</evidence>
<evidence type="ECO:0000256" key="3">
    <source>
        <dbReference type="ARBA" id="ARBA00022692"/>
    </source>
</evidence>
<name>A0A075JX50_9GAMM</name>
<dbReference type="STRING" id="1217721.HY57_01700"/>